<name>A0ABP8P7P9_9MICO</name>
<evidence type="ECO:0000313" key="2">
    <source>
        <dbReference type="EMBL" id="GAA4483375.1"/>
    </source>
</evidence>
<organism evidence="2 3">
    <name type="scientific">Microbacterium panaciterrae</name>
    <dbReference type="NCBI Taxonomy" id="985759"/>
    <lineage>
        <taxon>Bacteria</taxon>
        <taxon>Bacillati</taxon>
        <taxon>Actinomycetota</taxon>
        <taxon>Actinomycetes</taxon>
        <taxon>Micrococcales</taxon>
        <taxon>Microbacteriaceae</taxon>
        <taxon>Microbacterium</taxon>
    </lineage>
</organism>
<protein>
    <submittedName>
        <fullName evidence="2">Uncharacterized protein</fullName>
    </submittedName>
</protein>
<gene>
    <name evidence="2" type="ORF">GCM10023171_14770</name>
</gene>
<keyword evidence="3" id="KW-1185">Reference proteome</keyword>
<dbReference type="RefSeq" id="WP_345185684.1">
    <property type="nucleotide sequence ID" value="NZ_BAABGP010000008.1"/>
</dbReference>
<accession>A0ABP8P7P9</accession>
<proteinExistence type="predicted"/>
<feature type="region of interest" description="Disordered" evidence="1">
    <location>
        <begin position="1"/>
        <end position="34"/>
    </location>
</feature>
<evidence type="ECO:0000313" key="3">
    <source>
        <dbReference type="Proteomes" id="UP001500731"/>
    </source>
</evidence>
<dbReference type="Proteomes" id="UP001500731">
    <property type="component" value="Unassembled WGS sequence"/>
</dbReference>
<comment type="caution">
    <text evidence="2">The sequence shown here is derived from an EMBL/GenBank/DDBJ whole genome shotgun (WGS) entry which is preliminary data.</text>
</comment>
<sequence>MPQLPGSGTAPTSLGGPLESRHLGPIELDGGSGGGRMDAVVPLRGVEVPLRLEIDFPDRLDQGVIDKVDIALEALDFHDDLARQTIADGLRREGTVPARLFHAWADRAPGREQATREFLDLLRPLHLTITPDGGKVNRNRVVMDYGLADSSVSGTVTVRFVQPTGPELVPATRPGMR</sequence>
<dbReference type="EMBL" id="BAABGP010000008">
    <property type="protein sequence ID" value="GAA4483375.1"/>
    <property type="molecule type" value="Genomic_DNA"/>
</dbReference>
<reference evidence="3" key="1">
    <citation type="journal article" date="2019" name="Int. J. Syst. Evol. Microbiol.">
        <title>The Global Catalogue of Microorganisms (GCM) 10K type strain sequencing project: providing services to taxonomists for standard genome sequencing and annotation.</title>
        <authorList>
            <consortium name="The Broad Institute Genomics Platform"/>
            <consortium name="The Broad Institute Genome Sequencing Center for Infectious Disease"/>
            <person name="Wu L."/>
            <person name="Ma J."/>
        </authorList>
    </citation>
    <scope>NUCLEOTIDE SEQUENCE [LARGE SCALE GENOMIC DNA]</scope>
    <source>
        <strain evidence="3">JCM 17839</strain>
    </source>
</reference>
<evidence type="ECO:0000256" key="1">
    <source>
        <dbReference type="SAM" id="MobiDB-lite"/>
    </source>
</evidence>